<evidence type="ECO:0008006" key="16">
    <source>
        <dbReference type="Google" id="ProtNLM"/>
    </source>
</evidence>
<dbReference type="GO" id="GO:0031965">
    <property type="term" value="C:nuclear membrane"/>
    <property type="evidence" value="ECO:0007669"/>
    <property type="project" value="UniProtKB-SubCell"/>
</dbReference>
<evidence type="ECO:0000256" key="3">
    <source>
        <dbReference type="ARBA" id="ARBA00004586"/>
    </source>
</evidence>
<dbReference type="SMR" id="A0A420I412"/>
<keyword evidence="8" id="KW-0256">Endoplasmic reticulum</keyword>
<comment type="function">
    <text evidence="1">Required for nuclear membrane fusion during karyogamy.</text>
</comment>
<evidence type="ECO:0000256" key="4">
    <source>
        <dbReference type="ARBA" id="ARBA00010473"/>
    </source>
</evidence>
<sequence length="452" mass="51150">MFIRSYGSCLFAISLLNVLVSCCIAKKVASEKSAKGTLLSEKLKHLDPNQLLESKGHQPKIYMQATLELKRLCDQPICHRMAAYLLMNNCKGLDEIDEQTYNTNRGQIQQDQVDAFAATLTMCDMERAKFDVPKSCSHFTSISLMKSAELKVDLKFSSQEVNNCLQGLGKNAKHWATWLSYRDTALLFCRAARLSIERDESIALHRELMAIMKEFTRDLHLDLKELREKVSDHKSLIDSIFKKINFDATDWRLKMDKIFGEVSQNVKDARLEVKNIIQESKKARLNIGDIFSMILRNSSQMAEYHRHEIELSSIQQTKQIKLLKDSLSSSENYAKVVQDSLLGMQESILELLERQDNVERQTQKFHSYLINASTLLHNHTQELEKAGSAVLGIHRDLEKASLTTSSILHSRMSSLSWTLSTVAFGSLVALVVGHCGFTSSLIGKLILIFSGA</sequence>
<evidence type="ECO:0000256" key="11">
    <source>
        <dbReference type="ARBA" id="ARBA00023180"/>
    </source>
</evidence>
<name>A0A420I412_9PEZI</name>
<dbReference type="AlphaFoldDB" id="A0A420I412"/>
<evidence type="ECO:0000313" key="15">
    <source>
        <dbReference type="Proteomes" id="UP000286134"/>
    </source>
</evidence>
<evidence type="ECO:0000256" key="10">
    <source>
        <dbReference type="ARBA" id="ARBA00023136"/>
    </source>
</evidence>
<keyword evidence="6" id="KW-0812">Transmembrane</keyword>
<proteinExistence type="inferred from homology"/>
<dbReference type="EMBL" id="MCFK01001894">
    <property type="protein sequence ID" value="RKF64443.1"/>
    <property type="molecule type" value="Genomic_DNA"/>
</dbReference>
<keyword evidence="9" id="KW-1133">Transmembrane helix</keyword>
<dbReference type="GO" id="GO:0048288">
    <property type="term" value="P:nuclear membrane fusion involved in karyogamy"/>
    <property type="evidence" value="ECO:0007669"/>
    <property type="project" value="InterPro"/>
</dbReference>
<protein>
    <recommendedName>
        <fullName evidence="16">Karyogamy protein 5</fullName>
    </recommendedName>
</protein>
<comment type="subcellular location">
    <subcellularLocation>
        <location evidence="3">Endoplasmic reticulum membrane</location>
    </subcellularLocation>
    <subcellularLocation>
        <location evidence="2">Nucleus membrane</location>
    </subcellularLocation>
</comment>
<evidence type="ECO:0000256" key="5">
    <source>
        <dbReference type="ARBA" id="ARBA00022459"/>
    </source>
</evidence>
<evidence type="ECO:0000313" key="14">
    <source>
        <dbReference type="EMBL" id="RKF64443.1"/>
    </source>
</evidence>
<feature type="signal peptide" evidence="13">
    <location>
        <begin position="1"/>
        <end position="25"/>
    </location>
</feature>
<comment type="caution">
    <text evidence="14">The sequence shown here is derived from an EMBL/GenBank/DDBJ whole genome shotgun (WGS) entry which is preliminary data.</text>
</comment>
<dbReference type="InterPro" id="IPR007292">
    <property type="entry name" value="Nuclear_fusion_Kar5"/>
</dbReference>
<evidence type="ECO:0000256" key="6">
    <source>
        <dbReference type="ARBA" id="ARBA00022692"/>
    </source>
</evidence>
<keyword evidence="15" id="KW-1185">Reference proteome</keyword>
<comment type="similarity">
    <text evidence="4">Belongs to the KAR5 family.</text>
</comment>
<keyword evidence="5" id="KW-0415">Karyogamy</keyword>
<dbReference type="OrthoDB" id="5311848at2759"/>
<keyword evidence="11" id="KW-0325">Glycoprotein</keyword>
<evidence type="ECO:0000256" key="2">
    <source>
        <dbReference type="ARBA" id="ARBA00004126"/>
    </source>
</evidence>
<organism evidence="14 15">
    <name type="scientific">Erysiphe neolycopersici</name>
    <dbReference type="NCBI Taxonomy" id="212602"/>
    <lineage>
        <taxon>Eukaryota</taxon>
        <taxon>Fungi</taxon>
        <taxon>Dikarya</taxon>
        <taxon>Ascomycota</taxon>
        <taxon>Pezizomycotina</taxon>
        <taxon>Leotiomycetes</taxon>
        <taxon>Erysiphales</taxon>
        <taxon>Erysiphaceae</taxon>
        <taxon>Erysiphe</taxon>
    </lineage>
</organism>
<feature type="chain" id="PRO_5019577461" description="Karyogamy protein 5" evidence="13">
    <location>
        <begin position="26"/>
        <end position="452"/>
    </location>
</feature>
<dbReference type="PANTHER" id="PTHR28012:SF1">
    <property type="entry name" value="NUCLEAR FUSION PROTEIN KAR5"/>
    <property type="match status" value="1"/>
</dbReference>
<keyword evidence="12" id="KW-0539">Nucleus</keyword>
<evidence type="ECO:0000256" key="7">
    <source>
        <dbReference type="ARBA" id="ARBA00022729"/>
    </source>
</evidence>
<evidence type="ECO:0000256" key="13">
    <source>
        <dbReference type="SAM" id="SignalP"/>
    </source>
</evidence>
<dbReference type="Proteomes" id="UP000286134">
    <property type="component" value="Unassembled WGS sequence"/>
</dbReference>
<evidence type="ECO:0000256" key="8">
    <source>
        <dbReference type="ARBA" id="ARBA00022824"/>
    </source>
</evidence>
<dbReference type="PANTHER" id="PTHR28012">
    <property type="entry name" value="NUCLEAR FUSION PROTEIN KAR5"/>
    <property type="match status" value="1"/>
</dbReference>
<evidence type="ECO:0000256" key="1">
    <source>
        <dbReference type="ARBA" id="ARBA00003389"/>
    </source>
</evidence>
<evidence type="ECO:0000256" key="12">
    <source>
        <dbReference type="ARBA" id="ARBA00023242"/>
    </source>
</evidence>
<keyword evidence="10" id="KW-0472">Membrane</keyword>
<evidence type="ECO:0000256" key="9">
    <source>
        <dbReference type="ARBA" id="ARBA00022989"/>
    </source>
</evidence>
<gene>
    <name evidence="14" type="ORF">OnM2_018058</name>
</gene>
<dbReference type="GO" id="GO:0000742">
    <property type="term" value="P:karyogamy involved in conjugation with cellular fusion"/>
    <property type="evidence" value="ECO:0007669"/>
    <property type="project" value="InterPro"/>
</dbReference>
<dbReference type="GO" id="GO:0005789">
    <property type="term" value="C:endoplasmic reticulum membrane"/>
    <property type="evidence" value="ECO:0007669"/>
    <property type="project" value="UniProtKB-SubCell"/>
</dbReference>
<dbReference type="PROSITE" id="PS51257">
    <property type="entry name" value="PROKAR_LIPOPROTEIN"/>
    <property type="match status" value="1"/>
</dbReference>
<keyword evidence="7 13" id="KW-0732">Signal</keyword>
<accession>A0A420I412</accession>
<reference evidence="14 15" key="1">
    <citation type="journal article" date="2018" name="BMC Genomics">
        <title>Comparative genome analyses reveal sequence features reflecting distinct modes of host-adaptation between dicot and monocot powdery mildew.</title>
        <authorList>
            <person name="Wu Y."/>
            <person name="Ma X."/>
            <person name="Pan Z."/>
            <person name="Kale S.D."/>
            <person name="Song Y."/>
            <person name="King H."/>
            <person name="Zhang Q."/>
            <person name="Presley C."/>
            <person name="Deng X."/>
            <person name="Wei C.I."/>
            <person name="Xiao S."/>
        </authorList>
    </citation>
    <scope>NUCLEOTIDE SEQUENCE [LARGE SCALE GENOMIC DNA]</scope>
    <source>
        <strain evidence="14">UMSG2</strain>
    </source>
</reference>